<dbReference type="Pfam" id="PF00227">
    <property type="entry name" value="Proteasome"/>
    <property type="match status" value="1"/>
</dbReference>
<dbReference type="GO" id="GO:0005737">
    <property type="term" value="C:cytoplasm"/>
    <property type="evidence" value="ECO:0007669"/>
    <property type="project" value="TreeGrafter"/>
</dbReference>
<dbReference type="FunFam" id="3.60.20.10:FF:000010">
    <property type="entry name" value="Proteasome subunit beta type-1"/>
    <property type="match status" value="1"/>
</dbReference>
<dbReference type="PROSITE" id="PS51476">
    <property type="entry name" value="PROTEASOME_BETA_2"/>
    <property type="match status" value="1"/>
</dbReference>
<evidence type="ECO:0000256" key="2">
    <source>
        <dbReference type="ARBA" id="ARBA00001974"/>
    </source>
</evidence>
<evidence type="ECO:0000256" key="17">
    <source>
        <dbReference type="SAM" id="MobiDB-lite"/>
    </source>
</evidence>
<dbReference type="InterPro" id="IPR001353">
    <property type="entry name" value="Proteasome_sua/b"/>
</dbReference>
<dbReference type="InterPro" id="IPR029055">
    <property type="entry name" value="Ntn_hydrolases_N"/>
</dbReference>
<evidence type="ECO:0000256" key="5">
    <source>
        <dbReference type="ARBA" id="ARBA00022630"/>
    </source>
</evidence>
<dbReference type="SUPFAM" id="SSF56235">
    <property type="entry name" value="N-terminal nucleophile aminohydrolases (Ntn hydrolases)"/>
    <property type="match status" value="1"/>
</dbReference>
<dbReference type="FunFam" id="1.20.120.310:FF:000002">
    <property type="entry name" value="Sulfhydryl oxidase"/>
    <property type="match status" value="1"/>
</dbReference>
<dbReference type="InterPro" id="IPR016050">
    <property type="entry name" value="Proteasome_bsu_CS"/>
</dbReference>
<evidence type="ECO:0000256" key="12">
    <source>
        <dbReference type="ARBA" id="ARBA00023145"/>
    </source>
</evidence>
<dbReference type="EMBL" id="MU854441">
    <property type="protein sequence ID" value="KAK4038067.1"/>
    <property type="molecule type" value="Genomic_DNA"/>
</dbReference>
<feature type="chain" id="PRO_5042830960" description="Sulfhydryl oxidase" evidence="18">
    <location>
        <begin position="22"/>
        <end position="455"/>
    </location>
</feature>
<evidence type="ECO:0000256" key="11">
    <source>
        <dbReference type="ARBA" id="ARBA00023002"/>
    </source>
</evidence>
<evidence type="ECO:0000256" key="13">
    <source>
        <dbReference type="ARBA" id="ARBA00023157"/>
    </source>
</evidence>
<evidence type="ECO:0000256" key="4">
    <source>
        <dbReference type="ARBA" id="ARBA00022490"/>
    </source>
</evidence>
<evidence type="ECO:0000256" key="16">
    <source>
        <dbReference type="RuleBase" id="RU371123"/>
    </source>
</evidence>
<keyword evidence="10 20" id="KW-0647">Proteasome</keyword>
<dbReference type="AlphaFoldDB" id="A0AAN6PCF8"/>
<dbReference type="GO" id="GO:0051603">
    <property type="term" value="P:proteolysis involved in protein catabolic process"/>
    <property type="evidence" value="ECO:0007669"/>
    <property type="project" value="InterPro"/>
</dbReference>
<keyword evidence="8" id="KW-0378">Hydrolase</keyword>
<dbReference type="PANTHER" id="PTHR32194:SF0">
    <property type="entry name" value="ATP-DEPENDENT PROTEASE SUBUNIT HSLV"/>
    <property type="match status" value="1"/>
</dbReference>
<evidence type="ECO:0000313" key="21">
    <source>
        <dbReference type="Proteomes" id="UP001303115"/>
    </source>
</evidence>
<evidence type="ECO:0000256" key="1">
    <source>
        <dbReference type="ARBA" id="ARBA00001198"/>
    </source>
</evidence>
<keyword evidence="7" id="KW-0888">Threonine protease</keyword>
<keyword evidence="13" id="KW-1015">Disulfide bond</keyword>
<feature type="signal peptide" evidence="18">
    <location>
        <begin position="1"/>
        <end position="21"/>
    </location>
</feature>
<dbReference type="PROSITE" id="PS00854">
    <property type="entry name" value="PROTEASOME_BETA_1"/>
    <property type="match status" value="1"/>
</dbReference>
<dbReference type="InterPro" id="IPR017905">
    <property type="entry name" value="ERV/ALR_sulphydryl_oxidase"/>
</dbReference>
<dbReference type="GO" id="GO:0004298">
    <property type="term" value="F:threonine-type endopeptidase activity"/>
    <property type="evidence" value="ECO:0007669"/>
    <property type="project" value="UniProtKB-KW"/>
</dbReference>
<dbReference type="GO" id="GO:0019774">
    <property type="term" value="C:proteasome core complex, beta-subunit complex"/>
    <property type="evidence" value="ECO:0007669"/>
    <property type="project" value="UniProtKB-ARBA"/>
</dbReference>
<dbReference type="GO" id="GO:0005634">
    <property type="term" value="C:nucleus"/>
    <property type="evidence" value="ECO:0007669"/>
    <property type="project" value="UniProtKB-SubCell"/>
</dbReference>
<feature type="compositionally biased region" description="Basic and acidic residues" evidence="17">
    <location>
        <begin position="190"/>
        <end position="213"/>
    </location>
</feature>
<evidence type="ECO:0000256" key="7">
    <source>
        <dbReference type="ARBA" id="ARBA00022698"/>
    </source>
</evidence>
<dbReference type="PROSITE" id="PS51324">
    <property type="entry name" value="ERV_ALR"/>
    <property type="match status" value="1"/>
</dbReference>
<dbReference type="InterPro" id="IPR023333">
    <property type="entry name" value="Proteasome_suB-type"/>
</dbReference>
<keyword evidence="11 16" id="KW-0560">Oxidoreductase</keyword>
<keyword evidence="5 16" id="KW-0285">Flavoprotein</keyword>
<comment type="catalytic activity">
    <reaction evidence="16">
        <text>2 R'C(R)SH + O2 = R'C(R)S-S(R)CR' + H2O2</text>
        <dbReference type="Rhea" id="RHEA:17357"/>
        <dbReference type="ChEBI" id="CHEBI:15379"/>
        <dbReference type="ChEBI" id="CHEBI:16240"/>
        <dbReference type="ChEBI" id="CHEBI:16520"/>
        <dbReference type="ChEBI" id="CHEBI:17412"/>
        <dbReference type="EC" id="1.8.3.2"/>
    </reaction>
</comment>
<evidence type="ECO:0000313" key="20">
    <source>
        <dbReference type="EMBL" id="KAK4038067.1"/>
    </source>
</evidence>
<dbReference type="InterPro" id="IPR036774">
    <property type="entry name" value="ERV/ALR_sulphydryl_oxid_sf"/>
</dbReference>
<comment type="caution">
    <text evidence="20">The sequence shown here is derived from an EMBL/GenBank/DDBJ whole genome shotgun (WGS) entry which is preliminary data.</text>
</comment>
<evidence type="ECO:0000259" key="19">
    <source>
        <dbReference type="PROSITE" id="PS51324"/>
    </source>
</evidence>
<keyword evidence="12" id="KW-0865">Zymogen</keyword>
<dbReference type="SUPFAM" id="SSF69000">
    <property type="entry name" value="FAD-dependent thiol oxidase"/>
    <property type="match status" value="1"/>
</dbReference>
<proteinExistence type="predicted"/>
<keyword evidence="9 16" id="KW-0274">FAD</keyword>
<keyword evidence="6" id="KW-0645">Protease</keyword>
<dbReference type="GO" id="GO:0016972">
    <property type="term" value="F:thiol oxidase activity"/>
    <property type="evidence" value="ECO:0007669"/>
    <property type="project" value="UniProtKB-EC"/>
</dbReference>
<accession>A0AAN6PCF8</accession>
<comment type="cofactor">
    <cofactor evidence="2 16">
        <name>FAD</name>
        <dbReference type="ChEBI" id="CHEBI:57692"/>
    </cofactor>
</comment>
<protein>
    <recommendedName>
        <fullName evidence="16">Sulfhydryl oxidase</fullName>
        <ecNumber evidence="16">1.8.3.2</ecNumber>
    </recommendedName>
</protein>
<dbReference type="CDD" id="cd03762">
    <property type="entry name" value="proteasome_beta_type_6"/>
    <property type="match status" value="1"/>
</dbReference>
<dbReference type="Proteomes" id="UP001303115">
    <property type="component" value="Unassembled WGS sequence"/>
</dbReference>
<comment type="catalytic activity">
    <reaction evidence="1">
        <text>Cleavage of peptide bonds with very broad specificity.</text>
        <dbReference type="EC" id="3.4.25.1"/>
    </reaction>
</comment>
<keyword evidence="14" id="KW-0539">Nucleus</keyword>
<reference evidence="21" key="1">
    <citation type="journal article" date="2023" name="Mol. Phylogenet. Evol.">
        <title>Genome-scale phylogeny and comparative genomics of the fungal order Sordariales.</title>
        <authorList>
            <person name="Hensen N."/>
            <person name="Bonometti L."/>
            <person name="Westerberg I."/>
            <person name="Brannstrom I.O."/>
            <person name="Guillou S."/>
            <person name="Cros-Aarteil S."/>
            <person name="Calhoun S."/>
            <person name="Haridas S."/>
            <person name="Kuo A."/>
            <person name="Mondo S."/>
            <person name="Pangilinan J."/>
            <person name="Riley R."/>
            <person name="LaButti K."/>
            <person name="Andreopoulos B."/>
            <person name="Lipzen A."/>
            <person name="Chen C."/>
            <person name="Yan M."/>
            <person name="Daum C."/>
            <person name="Ng V."/>
            <person name="Clum A."/>
            <person name="Steindorff A."/>
            <person name="Ohm R.A."/>
            <person name="Martin F."/>
            <person name="Silar P."/>
            <person name="Natvig D.O."/>
            <person name="Lalanne C."/>
            <person name="Gautier V."/>
            <person name="Ament-Velasquez S.L."/>
            <person name="Kruys A."/>
            <person name="Hutchinson M.I."/>
            <person name="Powell A.J."/>
            <person name="Barry K."/>
            <person name="Miller A.N."/>
            <person name="Grigoriev I.V."/>
            <person name="Debuchy R."/>
            <person name="Gladieux P."/>
            <person name="Hiltunen Thoren M."/>
            <person name="Johannesson H."/>
        </authorList>
    </citation>
    <scope>NUCLEOTIDE SEQUENCE [LARGE SCALE GENOMIC DNA]</scope>
    <source>
        <strain evidence="21">CBS 284.82</strain>
    </source>
</reference>
<evidence type="ECO:0000256" key="8">
    <source>
        <dbReference type="ARBA" id="ARBA00022801"/>
    </source>
</evidence>
<evidence type="ECO:0000256" key="18">
    <source>
        <dbReference type="SAM" id="SignalP"/>
    </source>
</evidence>
<name>A0AAN6PCF8_9PEZI</name>
<keyword evidence="4" id="KW-0963">Cytoplasm</keyword>
<keyword evidence="18" id="KW-0732">Signal</keyword>
<feature type="compositionally biased region" description="Low complexity" evidence="17">
    <location>
        <begin position="41"/>
        <end position="58"/>
    </location>
</feature>
<sequence>MARRQHLTLTLLALMVFLGLTYFMSTSRPSNEYNSISRPDSSVSHTDHASSSSSSSESNPPLDISDRILKGGSIAPKLENATAKAELGRASWKLFHTMMARFPEEPTADDSLALKTYIQLFARLYPCGDCASHFQKLLQKYPPQTSGRNAAAGWACFVHNQVNKRLKKAEFDCNKIGDFYDCGCGDEDGKKKDEGGLKKGEGGGETKGEESRQARAVSSRPLHHQIPIPTKMEYGNSGSLREDGIHLDMDRLKKGEVNMAVTFKDGVILGADSRTTTGAYIANRVTDKLTQVHDTIWCCRSGSAADTQAVADIVKYQLELFSMTNGKPPTTQTAGAIFQEICYANKDRLSAGLIIAGWDERHGGQVYSIPLGGSLHKQPYSIGGSGSTYIYGFCDANWREGMEEADAIDFVKSALREAIKWDGSSGGVIRMVVLTAKGADRHLYLPDTDYKVRHV</sequence>
<organism evidence="20 21">
    <name type="scientific">Parachaetomium inaequale</name>
    <dbReference type="NCBI Taxonomy" id="2588326"/>
    <lineage>
        <taxon>Eukaryota</taxon>
        <taxon>Fungi</taxon>
        <taxon>Dikarya</taxon>
        <taxon>Ascomycota</taxon>
        <taxon>Pezizomycotina</taxon>
        <taxon>Sordariomycetes</taxon>
        <taxon>Sordariomycetidae</taxon>
        <taxon>Sordariales</taxon>
        <taxon>Chaetomiaceae</taxon>
        <taxon>Parachaetomium</taxon>
    </lineage>
</organism>
<evidence type="ECO:0000256" key="14">
    <source>
        <dbReference type="ARBA" id="ARBA00023242"/>
    </source>
</evidence>
<feature type="region of interest" description="Disordered" evidence="17">
    <location>
        <begin position="190"/>
        <end position="221"/>
    </location>
</feature>
<feature type="domain" description="ERV/ALR sulfhydryl oxidase" evidence="19">
    <location>
        <begin position="80"/>
        <end position="180"/>
    </location>
</feature>
<dbReference type="InterPro" id="IPR000243">
    <property type="entry name" value="Pept_T1A_subB"/>
</dbReference>
<dbReference type="PRINTS" id="PR00141">
    <property type="entry name" value="PROTEASOME"/>
</dbReference>
<evidence type="ECO:0000256" key="3">
    <source>
        <dbReference type="ARBA" id="ARBA00004123"/>
    </source>
</evidence>
<dbReference type="Pfam" id="PF04777">
    <property type="entry name" value="Evr1_Alr"/>
    <property type="match status" value="1"/>
</dbReference>
<keyword evidence="21" id="KW-1185">Reference proteome</keyword>
<evidence type="ECO:0000256" key="15">
    <source>
        <dbReference type="ARBA" id="ARBA00026071"/>
    </source>
</evidence>
<gene>
    <name evidence="20" type="ORF">C8A01DRAFT_48297</name>
</gene>
<dbReference type="Gene3D" id="1.20.120.310">
    <property type="entry name" value="ERV/ALR sulfhydryl oxidase domain"/>
    <property type="match status" value="1"/>
</dbReference>
<evidence type="ECO:0000256" key="10">
    <source>
        <dbReference type="ARBA" id="ARBA00022942"/>
    </source>
</evidence>
<dbReference type="Gene3D" id="3.60.20.10">
    <property type="entry name" value="Glutamine Phosphoribosylpyrophosphate, subunit 1, domain 1"/>
    <property type="match status" value="1"/>
</dbReference>
<evidence type="ECO:0000256" key="9">
    <source>
        <dbReference type="ARBA" id="ARBA00022827"/>
    </source>
</evidence>
<comment type="subcellular location">
    <subcellularLocation>
        <location evidence="3">Nucleus</location>
    </subcellularLocation>
</comment>
<comment type="subunit">
    <text evidence="15">The 26S proteasome consists of a 20S proteasome core and two 19S regulatory subunits. The 20S proteasome core is composed of 28 subunits that are arranged in four stacked rings, resulting in a barrel-shaped structure. The two end rings are each formed by seven alpha subunits, and the two central rings are each formed by seven beta subunits. The catalytic chamber with the active sites is on the inside of the barrel.</text>
</comment>
<feature type="region of interest" description="Disordered" evidence="17">
    <location>
        <begin position="33"/>
        <end position="62"/>
    </location>
</feature>
<evidence type="ECO:0000256" key="6">
    <source>
        <dbReference type="ARBA" id="ARBA00022670"/>
    </source>
</evidence>
<dbReference type="PANTHER" id="PTHR32194">
    <property type="entry name" value="METALLOPROTEASE TLDD"/>
    <property type="match status" value="1"/>
</dbReference>
<dbReference type="EC" id="1.8.3.2" evidence="16"/>